<name>A0A409WMF6_PSICY</name>
<evidence type="ECO:0000313" key="3">
    <source>
        <dbReference type="EMBL" id="PPQ79763.1"/>
    </source>
</evidence>
<dbReference type="AlphaFoldDB" id="A0A409WMF6"/>
<dbReference type="GO" id="GO:0140662">
    <property type="term" value="F:ATP-dependent protein folding chaperone"/>
    <property type="evidence" value="ECO:0007669"/>
    <property type="project" value="InterPro"/>
</dbReference>
<keyword evidence="4" id="KW-1185">Reference proteome</keyword>
<reference evidence="3 4" key="1">
    <citation type="journal article" date="2018" name="Evol. Lett.">
        <title>Horizontal gene cluster transfer increased hallucinogenic mushroom diversity.</title>
        <authorList>
            <person name="Reynolds H.T."/>
            <person name="Vijayakumar V."/>
            <person name="Gluck-Thaler E."/>
            <person name="Korotkin H.B."/>
            <person name="Matheny P.B."/>
            <person name="Slot J.C."/>
        </authorList>
    </citation>
    <scope>NUCLEOTIDE SEQUENCE [LARGE SCALE GENOMIC DNA]</scope>
    <source>
        <strain evidence="3 4">2631</strain>
    </source>
</reference>
<dbReference type="InterPro" id="IPR013126">
    <property type="entry name" value="Hsp_70_fam"/>
</dbReference>
<dbReference type="GO" id="GO:0005524">
    <property type="term" value="F:ATP binding"/>
    <property type="evidence" value="ECO:0007669"/>
    <property type="project" value="UniProtKB-KW"/>
</dbReference>
<dbReference type="PANTHER" id="PTHR19375">
    <property type="entry name" value="HEAT SHOCK PROTEIN 70KDA"/>
    <property type="match status" value="1"/>
</dbReference>
<organism evidence="3 4">
    <name type="scientific">Psilocybe cyanescens</name>
    <dbReference type="NCBI Taxonomy" id="93625"/>
    <lineage>
        <taxon>Eukaryota</taxon>
        <taxon>Fungi</taxon>
        <taxon>Dikarya</taxon>
        <taxon>Basidiomycota</taxon>
        <taxon>Agaricomycotina</taxon>
        <taxon>Agaricomycetes</taxon>
        <taxon>Agaricomycetidae</taxon>
        <taxon>Agaricales</taxon>
        <taxon>Agaricineae</taxon>
        <taxon>Strophariaceae</taxon>
        <taxon>Psilocybe</taxon>
    </lineage>
</organism>
<sequence length="394" mass="42291">MPYVAGISFASLVPGSKVSVDLLSSQDNTYTHTFEETIDSSDLKSTFEKIAVALPEKCEQYTLSLPSHTTKAEQKLVLREAHKVRIFRYIGYSENIHTVQNELKVDPTPLRNELVLEITPDAAISRLVSTEVEEGIRTSDVAKEIVVKNPETADLLVELVDPALEALKTSPTEAGSDLKRVVITGASPVVPSLAEKVKSKLAGVEVITATDLAKYTAKKALASYHDSFADKLVFNVVPLRVGVAKADGFVLTALARNTTLPQEKSILLTTSKDNQTSATIKVVVGTNSIAKDNVTIAELALKGLTSRAKGNTIVRVSFSVELEGKTTIVAEEAVEEGSPAGARATVELTDVIGDLLWDDVEDILEATHAEGDNAAVIEAEDRWAGEDAQGDLPE</sequence>
<dbReference type="STRING" id="93625.A0A409WMF6"/>
<evidence type="ECO:0000313" key="4">
    <source>
        <dbReference type="Proteomes" id="UP000283269"/>
    </source>
</evidence>
<protein>
    <submittedName>
        <fullName evidence="3">Uncharacterized protein</fullName>
    </submittedName>
</protein>
<dbReference type="Proteomes" id="UP000283269">
    <property type="component" value="Unassembled WGS sequence"/>
</dbReference>
<dbReference type="OrthoDB" id="3037355at2759"/>
<dbReference type="InParanoid" id="A0A409WMF6"/>
<evidence type="ECO:0000256" key="2">
    <source>
        <dbReference type="ARBA" id="ARBA00022840"/>
    </source>
</evidence>
<comment type="caution">
    <text evidence="3">The sequence shown here is derived from an EMBL/GenBank/DDBJ whole genome shotgun (WGS) entry which is preliminary data.</text>
</comment>
<keyword evidence="2" id="KW-0067">ATP-binding</keyword>
<dbReference type="Gene3D" id="2.60.34.10">
    <property type="entry name" value="Substrate Binding Domain Of DNAk, Chain A, domain 1"/>
    <property type="match status" value="1"/>
</dbReference>
<keyword evidence="1" id="KW-0547">Nucleotide-binding</keyword>
<proteinExistence type="predicted"/>
<accession>A0A409WMF6</accession>
<dbReference type="EMBL" id="NHYD01003364">
    <property type="protein sequence ID" value="PPQ79763.1"/>
    <property type="molecule type" value="Genomic_DNA"/>
</dbReference>
<dbReference type="Pfam" id="PF00012">
    <property type="entry name" value="HSP70"/>
    <property type="match status" value="1"/>
</dbReference>
<dbReference type="SUPFAM" id="SSF100920">
    <property type="entry name" value="Heat shock protein 70kD (HSP70), peptide-binding domain"/>
    <property type="match status" value="1"/>
</dbReference>
<dbReference type="InterPro" id="IPR029047">
    <property type="entry name" value="HSP70_peptide-bd_sf"/>
</dbReference>
<evidence type="ECO:0000256" key="1">
    <source>
        <dbReference type="ARBA" id="ARBA00022741"/>
    </source>
</evidence>
<gene>
    <name evidence="3" type="ORF">CVT25_003317</name>
</gene>